<evidence type="ECO:0000313" key="2">
    <source>
        <dbReference type="EMBL" id="CAA9496247.1"/>
    </source>
</evidence>
<name>A0A6J4SEL7_9ACTN</name>
<feature type="compositionally biased region" description="Basic residues" evidence="1">
    <location>
        <begin position="257"/>
        <end position="278"/>
    </location>
</feature>
<gene>
    <name evidence="2" type="ORF">AVDCRST_MAG30-1660</name>
</gene>
<feature type="non-terminal residue" evidence="2">
    <location>
        <position position="358"/>
    </location>
</feature>
<feature type="compositionally biased region" description="Low complexity" evidence="1">
    <location>
        <begin position="24"/>
        <end position="35"/>
    </location>
</feature>
<feature type="region of interest" description="Disordered" evidence="1">
    <location>
        <begin position="1"/>
        <end position="358"/>
    </location>
</feature>
<feature type="compositionally biased region" description="Basic and acidic residues" evidence="1">
    <location>
        <begin position="158"/>
        <end position="167"/>
    </location>
</feature>
<feature type="compositionally biased region" description="Basic and acidic residues" evidence="1">
    <location>
        <begin position="38"/>
        <end position="64"/>
    </location>
</feature>
<proteinExistence type="predicted"/>
<feature type="non-terminal residue" evidence="2">
    <location>
        <position position="1"/>
    </location>
</feature>
<evidence type="ECO:0000256" key="1">
    <source>
        <dbReference type="SAM" id="MobiDB-lite"/>
    </source>
</evidence>
<feature type="compositionally biased region" description="Basic residues" evidence="1">
    <location>
        <begin position="206"/>
        <end position="218"/>
    </location>
</feature>
<feature type="compositionally biased region" description="Low complexity" evidence="1">
    <location>
        <begin position="85"/>
        <end position="101"/>
    </location>
</feature>
<keyword evidence="2" id="KW-0548">Nucleotidyltransferase</keyword>
<feature type="compositionally biased region" description="Basic residues" evidence="1">
    <location>
        <begin position="171"/>
        <end position="181"/>
    </location>
</feature>
<feature type="compositionally biased region" description="Basic residues" evidence="1">
    <location>
        <begin position="135"/>
        <end position="157"/>
    </location>
</feature>
<feature type="compositionally biased region" description="Basic and acidic residues" evidence="1">
    <location>
        <begin position="237"/>
        <end position="256"/>
    </location>
</feature>
<accession>A0A6J4SEL7</accession>
<sequence length="358" mass="39748">GAPKGVDLVRRQGHAAAADHPHVGQAARAGGQQAGPVLRDRGDGGGGDHGDRDHHRAGDGRRDPFGGGRRLAVRRLDHLHRAGRAARPGARGADRGAVPRRLPVRHVPRRQPPAGRHRGPRRGVPRARAAGAHPPHPRSRSAELRRRRAAPGRRRAAARREARRAGDGPRAGRRLHVHSAHPRGGARDRALGARRARDHRRDPVDRRRRRAGRVAHRPRLVEGHGPARRHARGQPAHPRDGRAARRGRPDRLPDRRARGRRGGRRARALHGARARRDRRRGDPARRLRRPLHRRRRGRRHRERRGRALDPARGLLGPRPGGPDGVLAARQERRDHPVAPPAQGLPLHGRRPVGDRDPL</sequence>
<dbReference type="GO" id="GO:0008879">
    <property type="term" value="F:glucose-1-phosphate thymidylyltransferase activity"/>
    <property type="evidence" value="ECO:0007669"/>
    <property type="project" value="UniProtKB-EC"/>
</dbReference>
<keyword evidence="2" id="KW-0808">Transferase</keyword>
<feature type="compositionally biased region" description="Low complexity" evidence="1">
    <location>
        <begin position="308"/>
        <end position="317"/>
    </location>
</feature>
<dbReference type="EMBL" id="CADCVS010000224">
    <property type="protein sequence ID" value="CAA9496247.1"/>
    <property type="molecule type" value="Genomic_DNA"/>
</dbReference>
<organism evidence="2">
    <name type="scientific">uncultured Solirubrobacteraceae bacterium</name>
    <dbReference type="NCBI Taxonomy" id="1162706"/>
    <lineage>
        <taxon>Bacteria</taxon>
        <taxon>Bacillati</taxon>
        <taxon>Actinomycetota</taxon>
        <taxon>Thermoleophilia</taxon>
        <taxon>Solirubrobacterales</taxon>
        <taxon>Solirubrobacteraceae</taxon>
        <taxon>environmental samples</taxon>
    </lineage>
</organism>
<dbReference type="AlphaFoldDB" id="A0A6J4SEL7"/>
<dbReference type="EC" id="2.7.7.24" evidence="2"/>
<reference evidence="2" key="1">
    <citation type="submission" date="2020-02" db="EMBL/GenBank/DDBJ databases">
        <authorList>
            <person name="Meier V. D."/>
        </authorList>
    </citation>
    <scope>NUCLEOTIDE SEQUENCE</scope>
    <source>
        <strain evidence="2">AVDCRST_MAG30</strain>
    </source>
</reference>
<feature type="compositionally biased region" description="Basic residues" evidence="1">
    <location>
        <begin position="102"/>
        <end position="125"/>
    </location>
</feature>
<protein>
    <submittedName>
        <fullName evidence="2">Glucose-1-phosphate thymidylyltransferase</fullName>
        <ecNumber evidence="2">2.7.7.24</ecNumber>
    </submittedName>
</protein>
<feature type="compositionally biased region" description="Basic residues" evidence="1">
    <location>
        <begin position="286"/>
        <end position="304"/>
    </location>
</feature>